<dbReference type="Pfam" id="PF07179">
    <property type="entry name" value="SseB"/>
    <property type="match status" value="1"/>
</dbReference>
<reference evidence="3 4" key="1">
    <citation type="submission" date="2018-03" db="EMBL/GenBank/DDBJ databases">
        <title>Genome sequence of Clostridium vincentii DSM 10228.</title>
        <authorList>
            <person name="Poehlein A."/>
            <person name="Daniel R."/>
        </authorList>
    </citation>
    <scope>NUCLEOTIDE SEQUENCE [LARGE SCALE GENOMIC DNA]</scope>
    <source>
        <strain evidence="3 4">DSM 10228</strain>
    </source>
</reference>
<accession>A0A2T0BC04</accession>
<comment type="caution">
    <text evidence="3">The sequence shown here is derived from an EMBL/GenBank/DDBJ whole genome shotgun (WGS) entry which is preliminary data.</text>
</comment>
<dbReference type="Pfam" id="PF14581">
    <property type="entry name" value="SseB_C"/>
    <property type="match status" value="1"/>
</dbReference>
<dbReference type="Proteomes" id="UP000239471">
    <property type="component" value="Unassembled WGS sequence"/>
</dbReference>
<feature type="domain" description="SseB protein C-terminal" evidence="2">
    <location>
        <begin position="151"/>
        <end position="255"/>
    </location>
</feature>
<evidence type="ECO:0000259" key="2">
    <source>
        <dbReference type="Pfam" id="PF14581"/>
    </source>
</evidence>
<evidence type="ECO:0000259" key="1">
    <source>
        <dbReference type="Pfam" id="PF07179"/>
    </source>
</evidence>
<name>A0A2T0BC04_9CLOT</name>
<dbReference type="InterPro" id="IPR027945">
    <property type="entry name" value="SseB_C"/>
</dbReference>
<dbReference type="InterPro" id="IPR009839">
    <property type="entry name" value="SseB_N"/>
</dbReference>
<feature type="domain" description="SseB protein N-terminal" evidence="1">
    <location>
        <begin position="24"/>
        <end position="131"/>
    </location>
</feature>
<sequence>MIDVNKPLTNVELVNSMNTCLNEKTVENEFAFIEKLTKANFLAPIIFKGEIENGVIKEDSTMSFKTITNSVDEAFFLAFTDWEELGKWSKQKEQTLIVPYDDLKAMVLKDNLNIKGFVINAYGQNFLITPELMEYFSKIKSEVLEVSEVVVKKNTKIFLGQPAKYPQEMVDALITFFKEHNNVDSAHLFLYSREGEEKPNLLLIIDFIGGKDELFSQVAAVTKLYLGKDEYIDLISMGDTFTKNATKDSTPFYKK</sequence>
<proteinExistence type="predicted"/>
<organism evidence="3 4">
    <name type="scientific">Clostridium vincentii</name>
    <dbReference type="NCBI Taxonomy" id="52704"/>
    <lineage>
        <taxon>Bacteria</taxon>
        <taxon>Bacillati</taxon>
        <taxon>Bacillota</taxon>
        <taxon>Clostridia</taxon>
        <taxon>Eubacteriales</taxon>
        <taxon>Clostridiaceae</taxon>
        <taxon>Clostridium</taxon>
    </lineage>
</organism>
<evidence type="ECO:0000313" key="4">
    <source>
        <dbReference type="Proteomes" id="UP000239471"/>
    </source>
</evidence>
<dbReference type="AlphaFoldDB" id="A0A2T0BC04"/>
<keyword evidence="4" id="KW-1185">Reference proteome</keyword>
<dbReference type="EMBL" id="PVXQ01000031">
    <property type="protein sequence ID" value="PRR81363.1"/>
    <property type="molecule type" value="Genomic_DNA"/>
</dbReference>
<gene>
    <name evidence="3" type="ORF">CLVI_25960</name>
</gene>
<evidence type="ECO:0000313" key="3">
    <source>
        <dbReference type="EMBL" id="PRR81363.1"/>
    </source>
</evidence>
<dbReference type="RefSeq" id="WP_170065668.1">
    <property type="nucleotide sequence ID" value="NZ_PVXQ01000031.1"/>
</dbReference>
<protein>
    <submittedName>
        <fullName evidence="3">Enhanced serine sensitivity protein SseB</fullName>
    </submittedName>
</protein>